<protein>
    <submittedName>
        <fullName evidence="2">Uncharacterized protein</fullName>
    </submittedName>
</protein>
<gene>
    <name evidence="2" type="ORF">DAPPUDRAFT_263835</name>
</gene>
<name>E9HQH3_DAPPU</name>
<evidence type="ECO:0000313" key="2">
    <source>
        <dbReference type="EMBL" id="EFX66000.1"/>
    </source>
</evidence>
<dbReference type="EMBL" id="GL732720">
    <property type="protein sequence ID" value="EFX66000.1"/>
    <property type="molecule type" value="Genomic_DNA"/>
</dbReference>
<proteinExistence type="predicted"/>
<evidence type="ECO:0000313" key="3">
    <source>
        <dbReference type="Proteomes" id="UP000000305"/>
    </source>
</evidence>
<accession>E9HQH3</accession>
<feature type="region of interest" description="Disordered" evidence="1">
    <location>
        <begin position="104"/>
        <end position="139"/>
    </location>
</feature>
<dbReference type="Proteomes" id="UP000000305">
    <property type="component" value="Unassembled WGS sequence"/>
</dbReference>
<reference evidence="2 3" key="1">
    <citation type="journal article" date="2011" name="Science">
        <title>The ecoresponsive genome of Daphnia pulex.</title>
        <authorList>
            <person name="Colbourne J.K."/>
            <person name="Pfrender M.E."/>
            <person name="Gilbert D."/>
            <person name="Thomas W.K."/>
            <person name="Tucker A."/>
            <person name="Oakley T.H."/>
            <person name="Tokishita S."/>
            <person name="Aerts A."/>
            <person name="Arnold G.J."/>
            <person name="Basu M.K."/>
            <person name="Bauer D.J."/>
            <person name="Caceres C.E."/>
            <person name="Carmel L."/>
            <person name="Casola C."/>
            <person name="Choi J.H."/>
            <person name="Detter J.C."/>
            <person name="Dong Q."/>
            <person name="Dusheyko S."/>
            <person name="Eads B.D."/>
            <person name="Frohlich T."/>
            <person name="Geiler-Samerotte K.A."/>
            <person name="Gerlach D."/>
            <person name="Hatcher P."/>
            <person name="Jogdeo S."/>
            <person name="Krijgsveld J."/>
            <person name="Kriventseva E.V."/>
            <person name="Kultz D."/>
            <person name="Laforsch C."/>
            <person name="Lindquist E."/>
            <person name="Lopez J."/>
            <person name="Manak J.R."/>
            <person name="Muller J."/>
            <person name="Pangilinan J."/>
            <person name="Patwardhan R.P."/>
            <person name="Pitluck S."/>
            <person name="Pritham E.J."/>
            <person name="Rechtsteiner A."/>
            <person name="Rho M."/>
            <person name="Rogozin I.B."/>
            <person name="Sakarya O."/>
            <person name="Salamov A."/>
            <person name="Schaack S."/>
            <person name="Shapiro H."/>
            <person name="Shiga Y."/>
            <person name="Skalitzky C."/>
            <person name="Smith Z."/>
            <person name="Souvorov A."/>
            <person name="Sung W."/>
            <person name="Tang Z."/>
            <person name="Tsuchiya D."/>
            <person name="Tu H."/>
            <person name="Vos H."/>
            <person name="Wang M."/>
            <person name="Wolf Y.I."/>
            <person name="Yamagata H."/>
            <person name="Yamada T."/>
            <person name="Ye Y."/>
            <person name="Shaw J.R."/>
            <person name="Andrews J."/>
            <person name="Crease T.J."/>
            <person name="Tang H."/>
            <person name="Lucas S.M."/>
            <person name="Robertson H.M."/>
            <person name="Bork P."/>
            <person name="Koonin E.V."/>
            <person name="Zdobnov E.M."/>
            <person name="Grigoriev I.V."/>
            <person name="Lynch M."/>
            <person name="Boore J.L."/>
        </authorList>
    </citation>
    <scope>NUCLEOTIDE SEQUENCE [LARGE SCALE GENOMIC DNA]</scope>
</reference>
<sequence>MYCVRNQPRERTSSQPSIAAHLQSRAHAQHTRMRNPRSYAVPPIRLNPQTKSAFTCIRGIIVDNNRPAEPAQCEEEIIDMEVEVIAERIISDWRQLHQSLMHTSLASPNERRKEEEEPTQGPALPPIRMKKRSAYTTDQEVEEIMKHQGSWDIVDPQPAEKKIQE</sequence>
<dbReference type="AlphaFoldDB" id="E9HQH3"/>
<dbReference type="PhylomeDB" id="E9HQH3"/>
<evidence type="ECO:0000256" key="1">
    <source>
        <dbReference type="SAM" id="MobiDB-lite"/>
    </source>
</evidence>
<organism evidence="2 3">
    <name type="scientific">Daphnia pulex</name>
    <name type="common">Water flea</name>
    <dbReference type="NCBI Taxonomy" id="6669"/>
    <lineage>
        <taxon>Eukaryota</taxon>
        <taxon>Metazoa</taxon>
        <taxon>Ecdysozoa</taxon>
        <taxon>Arthropoda</taxon>
        <taxon>Crustacea</taxon>
        <taxon>Branchiopoda</taxon>
        <taxon>Diplostraca</taxon>
        <taxon>Cladocera</taxon>
        <taxon>Anomopoda</taxon>
        <taxon>Daphniidae</taxon>
        <taxon>Daphnia</taxon>
    </lineage>
</organism>
<dbReference type="HOGENOM" id="CLU_1612465_0_0_1"/>
<dbReference type="KEGG" id="dpx:DAPPUDRAFT_263835"/>
<keyword evidence="3" id="KW-1185">Reference proteome</keyword>
<feature type="region of interest" description="Disordered" evidence="1">
    <location>
        <begin position="146"/>
        <end position="165"/>
    </location>
</feature>
<dbReference type="InParanoid" id="E9HQH3"/>